<dbReference type="InterPro" id="IPR038709">
    <property type="entry name" value="RpoN_core-bd_sf"/>
</dbReference>
<keyword evidence="3 9" id="KW-0808">Transferase</keyword>
<comment type="caution">
    <text evidence="14">The sequence shown here is derived from an EMBL/GenBank/DDBJ whole genome shotgun (WGS) entry which is preliminary data.</text>
</comment>
<feature type="domain" description="RNA polymerase sigma factor 54 DNA-binding" evidence="11">
    <location>
        <begin position="329"/>
        <end position="488"/>
    </location>
</feature>
<keyword evidence="6 9" id="KW-0731">Sigma factor</keyword>
<dbReference type="PROSITE" id="PS50044">
    <property type="entry name" value="SIGMA54_3"/>
    <property type="match status" value="1"/>
</dbReference>
<evidence type="ECO:0000256" key="1">
    <source>
        <dbReference type="ARBA" id="ARBA00008798"/>
    </source>
</evidence>
<dbReference type="Gene3D" id="1.10.10.60">
    <property type="entry name" value="Homeodomain-like"/>
    <property type="match status" value="1"/>
</dbReference>
<dbReference type="EMBL" id="NIPV01000123">
    <property type="protein sequence ID" value="OWJ70430.1"/>
    <property type="molecule type" value="Genomic_DNA"/>
</dbReference>
<dbReference type="PIRSF" id="PIRSF000774">
    <property type="entry name" value="RpoN"/>
    <property type="match status" value="1"/>
</dbReference>
<feature type="domain" description="RNA polymerase sigma factor 54 core-binding" evidence="12">
    <location>
        <begin position="137"/>
        <end position="319"/>
    </location>
</feature>
<protein>
    <recommendedName>
        <fullName evidence="9">RNA polymerase sigma-54 factor</fullName>
    </recommendedName>
</protein>
<comment type="function">
    <text evidence="9">Sigma factors are initiation factors that promote the attachment of RNA polymerase to specific initiation sites and are then released.</text>
</comment>
<dbReference type="InterPro" id="IPR007046">
    <property type="entry name" value="RNA_pol_sigma_54_core-bd"/>
</dbReference>
<keyword evidence="7 9" id="KW-0238">DNA-binding</keyword>
<evidence type="ECO:0000313" key="14">
    <source>
        <dbReference type="EMBL" id="OWJ81111.1"/>
    </source>
</evidence>
<dbReference type="InterPro" id="IPR000394">
    <property type="entry name" value="RNA_pol_sigma_54"/>
</dbReference>
<dbReference type="PRINTS" id="PR00045">
    <property type="entry name" value="SIGMA54FCT"/>
</dbReference>
<evidence type="ECO:0000256" key="3">
    <source>
        <dbReference type="ARBA" id="ARBA00022679"/>
    </source>
</evidence>
<dbReference type="EMBL" id="NIPX01000047">
    <property type="protein sequence ID" value="OWJ81111.1"/>
    <property type="molecule type" value="Genomic_DNA"/>
</dbReference>
<evidence type="ECO:0000256" key="4">
    <source>
        <dbReference type="ARBA" id="ARBA00022695"/>
    </source>
</evidence>
<dbReference type="Gene3D" id="1.10.10.1330">
    <property type="entry name" value="RNA polymerase sigma-54 factor, core-binding domain"/>
    <property type="match status" value="1"/>
</dbReference>
<dbReference type="Proteomes" id="UP000214673">
    <property type="component" value="Unassembled WGS sequence"/>
</dbReference>
<dbReference type="OrthoDB" id="9814402at2"/>
<dbReference type="GO" id="GO:0016987">
    <property type="term" value="F:sigma factor activity"/>
    <property type="evidence" value="ECO:0007669"/>
    <property type="project" value="UniProtKB-KW"/>
</dbReference>
<dbReference type="InterPro" id="IPR007634">
    <property type="entry name" value="RNA_pol_sigma_54_DNA-bd"/>
</dbReference>
<feature type="region of interest" description="Disordered" evidence="10">
    <location>
        <begin position="1"/>
        <end position="76"/>
    </location>
</feature>
<dbReference type="PANTHER" id="PTHR32248">
    <property type="entry name" value="RNA POLYMERASE SIGMA-54 FACTOR"/>
    <property type="match status" value="1"/>
</dbReference>
<feature type="compositionally biased region" description="Low complexity" evidence="10">
    <location>
        <begin position="37"/>
        <end position="57"/>
    </location>
</feature>
<evidence type="ECO:0000313" key="13">
    <source>
        <dbReference type="EMBL" id="OWJ70430.1"/>
    </source>
</evidence>
<evidence type="ECO:0000256" key="8">
    <source>
        <dbReference type="ARBA" id="ARBA00023163"/>
    </source>
</evidence>
<accession>A0A212AHY8</accession>
<comment type="similarity">
    <text evidence="1 9">Belongs to the sigma-54 factor family.</text>
</comment>
<evidence type="ECO:0000256" key="6">
    <source>
        <dbReference type="ARBA" id="ARBA00023082"/>
    </source>
</evidence>
<evidence type="ECO:0000259" key="12">
    <source>
        <dbReference type="Pfam" id="PF04963"/>
    </source>
</evidence>
<keyword evidence="8 9" id="KW-0804">Transcription</keyword>
<evidence type="ECO:0000259" key="11">
    <source>
        <dbReference type="Pfam" id="PF04552"/>
    </source>
</evidence>
<dbReference type="PANTHER" id="PTHR32248:SF4">
    <property type="entry name" value="RNA POLYMERASE SIGMA-54 FACTOR"/>
    <property type="match status" value="1"/>
</dbReference>
<dbReference type="GO" id="GO:0006352">
    <property type="term" value="P:DNA-templated transcription initiation"/>
    <property type="evidence" value="ECO:0007669"/>
    <property type="project" value="InterPro"/>
</dbReference>
<evidence type="ECO:0000256" key="9">
    <source>
        <dbReference type="PIRNR" id="PIRNR000774"/>
    </source>
</evidence>
<dbReference type="GO" id="GO:0000428">
    <property type="term" value="C:DNA-directed RNA polymerase complex"/>
    <property type="evidence" value="ECO:0007669"/>
    <property type="project" value="UniProtKB-KW"/>
</dbReference>
<dbReference type="GO" id="GO:0003677">
    <property type="term" value="F:DNA binding"/>
    <property type="evidence" value="ECO:0007669"/>
    <property type="project" value="UniProtKB-KW"/>
</dbReference>
<dbReference type="Pfam" id="PF04963">
    <property type="entry name" value="Sigma54_CBD"/>
    <property type="match status" value="1"/>
</dbReference>
<keyword evidence="16" id="KW-1185">Reference proteome</keyword>
<reference evidence="15 16" key="1">
    <citation type="submission" date="2016-11" db="EMBL/GenBank/DDBJ databases">
        <title>Comparison of Traditional DNA-DNA Hybridization with In Silico Genomic Analysis.</title>
        <authorList>
            <person name="Nicholson A.C."/>
            <person name="Sammons S."/>
            <person name="Humrighouse B.W."/>
            <person name="Graziano J."/>
            <person name="Lasker B."/>
            <person name="Whitney A.M."/>
            <person name="Mcquiston J.R."/>
        </authorList>
    </citation>
    <scope>NUCLEOTIDE SEQUENCE [LARGE SCALE GENOMIC DNA]</scope>
    <source>
        <strain evidence="13 16">H1892</strain>
        <strain evidence="14 15">H2381</strain>
    </source>
</reference>
<evidence type="ECO:0000313" key="16">
    <source>
        <dbReference type="Proteomes" id="UP000214673"/>
    </source>
</evidence>
<evidence type="ECO:0000256" key="10">
    <source>
        <dbReference type="SAM" id="MobiDB-lite"/>
    </source>
</evidence>
<keyword evidence="5 9" id="KW-0805">Transcription regulation</keyword>
<evidence type="ECO:0000256" key="7">
    <source>
        <dbReference type="ARBA" id="ARBA00023125"/>
    </source>
</evidence>
<evidence type="ECO:0000313" key="15">
    <source>
        <dbReference type="Proteomes" id="UP000196640"/>
    </source>
</evidence>
<gene>
    <name evidence="14" type="ORF">CDV52_19445</name>
    <name evidence="13" type="ORF">CDV53_20610</name>
</gene>
<dbReference type="GO" id="GO:0001216">
    <property type="term" value="F:DNA-binding transcription activator activity"/>
    <property type="evidence" value="ECO:0007669"/>
    <property type="project" value="InterPro"/>
</dbReference>
<keyword evidence="4 9" id="KW-0548">Nucleotidyltransferase</keyword>
<dbReference type="Proteomes" id="UP000196640">
    <property type="component" value="Unassembled WGS sequence"/>
</dbReference>
<feature type="compositionally biased region" description="Basic and acidic residues" evidence="10">
    <location>
        <begin position="1"/>
        <end position="14"/>
    </location>
</feature>
<evidence type="ECO:0000256" key="5">
    <source>
        <dbReference type="ARBA" id="ARBA00023015"/>
    </source>
</evidence>
<dbReference type="GO" id="GO:0016779">
    <property type="term" value="F:nucleotidyltransferase activity"/>
    <property type="evidence" value="ECO:0007669"/>
    <property type="project" value="UniProtKB-KW"/>
</dbReference>
<organism evidence="14 15">
    <name type="scientific">Haematobacter missouriensis</name>
    <dbReference type="NCBI Taxonomy" id="366616"/>
    <lineage>
        <taxon>Bacteria</taxon>
        <taxon>Pseudomonadati</taxon>
        <taxon>Pseudomonadota</taxon>
        <taxon>Alphaproteobacteria</taxon>
        <taxon>Rhodobacterales</taxon>
        <taxon>Paracoccaceae</taxon>
        <taxon>Haematobacter</taxon>
    </lineage>
</organism>
<evidence type="ECO:0000256" key="2">
    <source>
        <dbReference type="ARBA" id="ARBA00022478"/>
    </source>
</evidence>
<proteinExistence type="inferred from homology"/>
<sequence length="492" mass="53150">MHRPDTAHRIRAKGENPATPGCNRPKPCPDHARLRTRAAADAPPAGASSRGSSARVRQNVQRRGLPSGDLRDRGVRMTIAPRQRQSQRQTLGFLQMQVIGLLGLTNEGLGAHLARRAAANPLIRLRLPAGAATPETEEVAAQSGGIHDHLMRQMRLILSSDAEIRIGMEFIESVDTNGWIDRSPAEIAARAGHPVARAEAVLRRLQLGVEPTGLFARDLGECLRLQAAERGQLDPAMWAVIAHLPALAQGGPQAIVRATGFDAADVARCLGQIRRMDPRPGRAFGDMPAPIREPDVIVTRKPGGWQVALNRATLPVLTVAPGDPANPALRSARAEAEWLGNFIERRNRTVLRVARAVLARQEGFLENGPAGLAALYRTEIARDLGLHDSTVGRVARDLLVETPYGIRSLCSLFDRTPRGDARADTPRPAASAIRHRLAQIIAAEDPARPQSDAELAAILALEGKALARRTVAKLRGEIGIASRAARRRRQPA</sequence>
<dbReference type="Pfam" id="PF04552">
    <property type="entry name" value="Sigma54_DBD"/>
    <property type="match status" value="1"/>
</dbReference>
<keyword evidence="2 9" id="KW-0240">DNA-directed RNA polymerase</keyword>
<name>A0A212AHY8_9RHOB</name>
<dbReference type="AlphaFoldDB" id="A0A212AHY8"/>